<evidence type="ECO:0008006" key="4">
    <source>
        <dbReference type="Google" id="ProtNLM"/>
    </source>
</evidence>
<feature type="transmembrane region" description="Helical" evidence="1">
    <location>
        <begin position="84"/>
        <end position="102"/>
    </location>
</feature>
<reference evidence="2 3" key="1">
    <citation type="journal article" date="2018" name="Infect. Genet. Evol.">
        <title>Genome-wide analysis of Borrelia turcica and 'Candidatus Borrelia tachyglossi' shows relapsing fever-like genomes with unique genomic links to Lyme disease Borrelia.</title>
        <authorList>
            <person name="Gofton A.W."/>
            <person name="Margos G."/>
            <person name="Fingerle V."/>
            <person name="Hepner S."/>
            <person name="Loh S.M."/>
            <person name="Ryan U."/>
            <person name="Irwin P."/>
            <person name="Oskam C.L."/>
        </authorList>
    </citation>
    <scope>NUCLEOTIDE SEQUENCE [LARGE SCALE GENOMIC DNA]</scope>
    <source>
        <strain evidence="2 3">IST7</strain>
    </source>
</reference>
<dbReference type="OrthoDB" id="9813239at2"/>
<sequence>MKLDRIFFEENIKYEIYRKFFHISTLIFLLFYKMNFWLGLAFSLFFMMMYLISEMFRLMRISLFFLQDISEIMIKTREISSCKIALSPIFLVVSIFFTYYLVPEPFNYIGIFSACLGDGLASLFGKIIPSFKLVNNKTFSGSVAIFLVSFISCYYFFPNLIIASVVGMGAVIVELFDFKKYDNLFLPVGVSMISFVVC</sequence>
<dbReference type="EMBL" id="CP028884">
    <property type="protein sequence ID" value="AYE36281.1"/>
    <property type="molecule type" value="Genomic_DNA"/>
</dbReference>
<dbReference type="PANTHER" id="PTHR31303">
    <property type="entry name" value="CTP-DEPENDENT DIACYLGLYCEROL KINASE 1"/>
    <property type="match status" value="1"/>
</dbReference>
<feature type="transmembrane region" description="Helical" evidence="1">
    <location>
        <begin position="44"/>
        <end position="63"/>
    </location>
</feature>
<gene>
    <name evidence="2" type="ORF">DB313_02105</name>
</gene>
<keyword evidence="1" id="KW-0472">Membrane</keyword>
<dbReference type="Proteomes" id="UP000275571">
    <property type="component" value="Chromosome"/>
</dbReference>
<feature type="transmembrane region" description="Helical" evidence="1">
    <location>
        <begin position="20"/>
        <end position="38"/>
    </location>
</feature>
<evidence type="ECO:0000256" key="1">
    <source>
        <dbReference type="SAM" id="Phobius"/>
    </source>
</evidence>
<dbReference type="PANTHER" id="PTHR31303:SF1">
    <property type="entry name" value="CTP-DEPENDENT DIACYLGLYCEROL KINASE 1"/>
    <property type="match status" value="1"/>
</dbReference>
<protein>
    <recommendedName>
        <fullName evidence="4">Phosphatidate cytidylyltransferase</fullName>
    </recommendedName>
</protein>
<organism evidence="2 3">
    <name type="scientific">Borrelia turcica IST7</name>
    <dbReference type="NCBI Taxonomy" id="1104446"/>
    <lineage>
        <taxon>Bacteria</taxon>
        <taxon>Pseudomonadati</taxon>
        <taxon>Spirochaetota</taxon>
        <taxon>Spirochaetia</taxon>
        <taxon>Spirochaetales</taxon>
        <taxon>Borreliaceae</taxon>
        <taxon>Borrelia</taxon>
    </lineage>
</organism>
<proteinExistence type="predicted"/>
<keyword evidence="3" id="KW-1185">Reference proteome</keyword>
<evidence type="ECO:0000313" key="2">
    <source>
        <dbReference type="EMBL" id="AYE36281.1"/>
    </source>
</evidence>
<evidence type="ECO:0000313" key="3">
    <source>
        <dbReference type="Proteomes" id="UP000275571"/>
    </source>
</evidence>
<keyword evidence="1" id="KW-1133">Transmembrane helix</keyword>
<dbReference type="RefSeq" id="WP_120104204.1">
    <property type="nucleotide sequence ID" value="NZ_CP028884.1"/>
</dbReference>
<feature type="transmembrane region" description="Helical" evidence="1">
    <location>
        <begin position="139"/>
        <end position="157"/>
    </location>
</feature>
<dbReference type="AlphaFoldDB" id="A0A386PKS0"/>
<accession>A0A386PKS0</accession>
<dbReference type="KEGG" id="btur:DB313_02105"/>
<dbReference type="GO" id="GO:0004143">
    <property type="term" value="F:ATP-dependent diacylglycerol kinase activity"/>
    <property type="evidence" value="ECO:0007669"/>
    <property type="project" value="InterPro"/>
</dbReference>
<dbReference type="InterPro" id="IPR037997">
    <property type="entry name" value="Dgk1-like"/>
</dbReference>
<feature type="transmembrane region" description="Helical" evidence="1">
    <location>
        <begin position="108"/>
        <end position="127"/>
    </location>
</feature>
<name>A0A386PKS0_9SPIR</name>
<keyword evidence="1" id="KW-0812">Transmembrane</keyword>